<gene>
    <name evidence="1" type="ORF">S01H4_51592</name>
</gene>
<dbReference type="EMBL" id="BART01029397">
    <property type="protein sequence ID" value="GAH00730.1"/>
    <property type="molecule type" value="Genomic_DNA"/>
</dbReference>
<name>X1CXD4_9ZZZZ</name>
<organism evidence="1">
    <name type="scientific">marine sediment metagenome</name>
    <dbReference type="NCBI Taxonomy" id="412755"/>
    <lineage>
        <taxon>unclassified sequences</taxon>
        <taxon>metagenomes</taxon>
        <taxon>ecological metagenomes</taxon>
    </lineage>
</organism>
<comment type="caution">
    <text evidence="1">The sequence shown here is derived from an EMBL/GenBank/DDBJ whole genome shotgun (WGS) entry which is preliminary data.</text>
</comment>
<evidence type="ECO:0000313" key="1">
    <source>
        <dbReference type="EMBL" id="GAH00730.1"/>
    </source>
</evidence>
<protein>
    <submittedName>
        <fullName evidence="1">Uncharacterized protein</fullName>
    </submittedName>
</protein>
<sequence length="56" mass="6307">MQPMTLAEFERTTPLDEILPITRARICMALKEREAMLTLIGSNGLRMIMGERQDGG</sequence>
<reference evidence="1" key="1">
    <citation type="journal article" date="2014" name="Front. Microbiol.">
        <title>High frequency of phylogenetically diverse reductive dehalogenase-homologous genes in deep subseafloor sedimentary metagenomes.</title>
        <authorList>
            <person name="Kawai M."/>
            <person name="Futagami T."/>
            <person name="Toyoda A."/>
            <person name="Takaki Y."/>
            <person name="Nishi S."/>
            <person name="Hori S."/>
            <person name="Arai W."/>
            <person name="Tsubouchi T."/>
            <person name="Morono Y."/>
            <person name="Uchiyama I."/>
            <person name="Ito T."/>
            <person name="Fujiyama A."/>
            <person name="Inagaki F."/>
            <person name="Takami H."/>
        </authorList>
    </citation>
    <scope>NUCLEOTIDE SEQUENCE</scope>
    <source>
        <strain evidence="1">Expedition CK06-06</strain>
    </source>
</reference>
<accession>X1CXD4</accession>
<dbReference type="AlphaFoldDB" id="X1CXD4"/>
<proteinExistence type="predicted"/>